<dbReference type="OrthoDB" id="9810361at2"/>
<dbReference type="KEGG" id="csr:Cspa_c40290"/>
<gene>
    <name evidence="1" type="ORF">Cspa_c40290</name>
</gene>
<dbReference type="AlphaFoldDB" id="M1MSV6"/>
<sequence>MMKLLYDVEGKVNYDKINKNTTVKDVLDAVDIFLNNNPLNCNECEESCCKRSWSVEMDNICVNRLSSWNDEAVLDFIQEKLVKKKNYYRDFDQYVLNKKMDCNFITETNLCTIYEDRPIICRLYICISRSYRYNLIRELIGSTYLKALIHEEKIRNNNFTNETINKYKRNPAVLAKDYNILLEKVFDYSEDEGWLDIDEREELYKERILE</sequence>
<accession>M1MSV6</accession>
<dbReference type="STRING" id="36745.CLSAP_38000"/>
<protein>
    <submittedName>
        <fullName evidence="1">Putative Fe-S-cluster oxidoreductase</fullName>
    </submittedName>
</protein>
<dbReference type="PANTHER" id="PTHR35866:SF1">
    <property type="entry name" value="YKGJ FAMILY CYSTEINE CLUSTER PROTEIN"/>
    <property type="match status" value="1"/>
</dbReference>
<dbReference type="Pfam" id="PF03692">
    <property type="entry name" value="CxxCxxCC"/>
    <property type="match status" value="1"/>
</dbReference>
<dbReference type="InterPro" id="IPR005358">
    <property type="entry name" value="Puta_zinc/iron-chelating_dom"/>
</dbReference>
<proteinExistence type="predicted"/>
<dbReference type="PATRIC" id="fig|931276.5.peg.4063"/>
<dbReference type="PANTHER" id="PTHR35866">
    <property type="entry name" value="PUTATIVE-RELATED"/>
    <property type="match status" value="1"/>
</dbReference>
<reference evidence="1 2" key="1">
    <citation type="submission" date="2013-02" db="EMBL/GenBank/DDBJ databases">
        <title>Genome sequence of Clostridium saccharoperbutylacetonicum N1-4(HMT).</title>
        <authorList>
            <person name="Poehlein A."/>
            <person name="Daniel R."/>
        </authorList>
    </citation>
    <scope>NUCLEOTIDE SEQUENCE [LARGE SCALE GENOMIC DNA]</scope>
    <source>
        <strain evidence="2">N1-4(HMT)</strain>
    </source>
</reference>
<organism evidence="1 2">
    <name type="scientific">Clostridium saccharoperbutylacetonicum N1-4(HMT)</name>
    <dbReference type="NCBI Taxonomy" id="931276"/>
    <lineage>
        <taxon>Bacteria</taxon>
        <taxon>Bacillati</taxon>
        <taxon>Bacillota</taxon>
        <taxon>Clostridia</taxon>
        <taxon>Eubacteriales</taxon>
        <taxon>Clostridiaceae</taxon>
        <taxon>Clostridium</taxon>
    </lineage>
</organism>
<evidence type="ECO:0000313" key="1">
    <source>
        <dbReference type="EMBL" id="AGF57786.1"/>
    </source>
</evidence>
<dbReference type="eggNOG" id="ENOG5033MZ8">
    <property type="taxonomic scope" value="Bacteria"/>
</dbReference>
<dbReference type="EMBL" id="CP004121">
    <property type="protein sequence ID" value="AGF57786.1"/>
    <property type="molecule type" value="Genomic_DNA"/>
</dbReference>
<evidence type="ECO:0000313" key="2">
    <source>
        <dbReference type="Proteomes" id="UP000011728"/>
    </source>
</evidence>
<keyword evidence="2" id="KW-1185">Reference proteome</keyword>
<dbReference type="RefSeq" id="WP_015394099.1">
    <property type="nucleotide sequence ID" value="NC_020291.1"/>
</dbReference>
<dbReference type="HOGENOM" id="CLU_1308338_0_0_9"/>
<name>M1MSV6_9CLOT</name>
<dbReference type="Proteomes" id="UP000011728">
    <property type="component" value="Chromosome"/>
</dbReference>